<dbReference type="Proteomes" id="UP000219338">
    <property type="component" value="Unassembled WGS sequence"/>
</dbReference>
<dbReference type="OrthoDB" id="3069322at2759"/>
<evidence type="ECO:0000313" key="4">
    <source>
        <dbReference type="Proteomes" id="UP000219338"/>
    </source>
</evidence>
<feature type="region of interest" description="Disordered" evidence="1">
    <location>
        <begin position="238"/>
        <end position="303"/>
    </location>
</feature>
<proteinExistence type="predicted"/>
<feature type="compositionally biased region" description="Basic residues" evidence="1">
    <location>
        <begin position="52"/>
        <end position="68"/>
    </location>
</feature>
<evidence type="ECO:0000256" key="2">
    <source>
        <dbReference type="SAM" id="Phobius"/>
    </source>
</evidence>
<feature type="compositionally biased region" description="Basic and acidic residues" evidence="1">
    <location>
        <begin position="69"/>
        <end position="85"/>
    </location>
</feature>
<keyword evidence="4" id="KW-1185">Reference proteome</keyword>
<feature type="compositionally biased region" description="Basic residues" evidence="1">
    <location>
        <begin position="177"/>
        <end position="192"/>
    </location>
</feature>
<protein>
    <submittedName>
        <fullName evidence="3">Uncharacterized protein</fullName>
    </submittedName>
</protein>
<name>A0A284RBE1_ARMOS</name>
<feature type="compositionally biased region" description="Polar residues" evidence="1">
    <location>
        <begin position="111"/>
        <end position="149"/>
    </location>
</feature>
<accession>A0A284RBE1</accession>
<dbReference type="OMA" id="MEREKTP"/>
<feature type="region of interest" description="Disordered" evidence="1">
    <location>
        <begin position="102"/>
        <end position="225"/>
    </location>
</feature>
<reference evidence="4" key="1">
    <citation type="journal article" date="2017" name="Nat. Ecol. Evol.">
        <title>Genome expansion and lineage-specific genetic innovations in the forest pathogenic fungi Armillaria.</title>
        <authorList>
            <person name="Sipos G."/>
            <person name="Prasanna A.N."/>
            <person name="Walter M.C."/>
            <person name="O'Connor E."/>
            <person name="Balint B."/>
            <person name="Krizsan K."/>
            <person name="Kiss B."/>
            <person name="Hess J."/>
            <person name="Varga T."/>
            <person name="Slot J."/>
            <person name="Riley R."/>
            <person name="Boka B."/>
            <person name="Rigling D."/>
            <person name="Barry K."/>
            <person name="Lee J."/>
            <person name="Mihaltcheva S."/>
            <person name="LaButti K."/>
            <person name="Lipzen A."/>
            <person name="Waldron R."/>
            <person name="Moloney N.M."/>
            <person name="Sperisen C."/>
            <person name="Kredics L."/>
            <person name="Vagvoelgyi C."/>
            <person name="Patrignani A."/>
            <person name="Fitzpatrick D."/>
            <person name="Nagy I."/>
            <person name="Doyle S."/>
            <person name="Anderson J.B."/>
            <person name="Grigoriev I.V."/>
            <person name="Gueldener U."/>
            <person name="Muensterkoetter M."/>
            <person name="Nagy L.G."/>
        </authorList>
    </citation>
    <scope>NUCLEOTIDE SEQUENCE [LARGE SCALE GENOMIC DNA]</scope>
    <source>
        <strain evidence="4">C18/9</strain>
    </source>
</reference>
<feature type="region of interest" description="Disordered" evidence="1">
    <location>
        <begin position="51"/>
        <end position="85"/>
    </location>
</feature>
<evidence type="ECO:0000313" key="3">
    <source>
        <dbReference type="EMBL" id="SJL06066.1"/>
    </source>
</evidence>
<dbReference type="EMBL" id="FUEG01000006">
    <property type="protein sequence ID" value="SJL06066.1"/>
    <property type="molecule type" value="Genomic_DNA"/>
</dbReference>
<sequence>MPIYLPRSDMESIFRKAVMLTVSFLMASVGFSLSLIASLLGIFFPDIQERPPRRKGPIRVSKGKKPRNQVRDTVRSRDQHGLVTEESRPVFNLLVQPISNAAHDSDGLTVTEPTEQGEQGRSQTSISDTPNLGSSPPSQHSRASMSPSEYSERSEWSAQTYDFPTASSEESSPPRNSHVHGFRIGRAWKKSKTSMPSPTEETSPNNPPPIKKSKTFNKRPSTEKKGICKARSFCVMEREKTPKVPSPRPRTQPYEAPYFTPLPGSGPVLSVPKARPVRSSTLPPPSYRRAATTPPPLASVRTA</sequence>
<feature type="transmembrane region" description="Helical" evidence="2">
    <location>
        <begin position="20"/>
        <end position="44"/>
    </location>
</feature>
<keyword evidence="2" id="KW-0812">Transmembrane</keyword>
<feature type="compositionally biased region" description="Polar residues" evidence="1">
    <location>
        <begin position="156"/>
        <end position="175"/>
    </location>
</feature>
<keyword evidence="2" id="KW-0472">Membrane</keyword>
<evidence type="ECO:0000256" key="1">
    <source>
        <dbReference type="SAM" id="MobiDB-lite"/>
    </source>
</evidence>
<organism evidence="3 4">
    <name type="scientific">Armillaria ostoyae</name>
    <name type="common">Armillaria root rot fungus</name>
    <dbReference type="NCBI Taxonomy" id="47428"/>
    <lineage>
        <taxon>Eukaryota</taxon>
        <taxon>Fungi</taxon>
        <taxon>Dikarya</taxon>
        <taxon>Basidiomycota</taxon>
        <taxon>Agaricomycotina</taxon>
        <taxon>Agaricomycetes</taxon>
        <taxon>Agaricomycetidae</taxon>
        <taxon>Agaricales</taxon>
        <taxon>Marasmiineae</taxon>
        <taxon>Physalacriaceae</taxon>
        <taxon>Armillaria</taxon>
    </lineage>
</organism>
<keyword evidence="2" id="KW-1133">Transmembrane helix</keyword>
<dbReference type="AlphaFoldDB" id="A0A284RBE1"/>
<gene>
    <name evidence="3" type="ORF">ARMOST_09402</name>
</gene>